<evidence type="ECO:0000313" key="8">
    <source>
        <dbReference type="Proteomes" id="UP000553963"/>
    </source>
</evidence>
<dbReference type="PANTHER" id="PTHR10057">
    <property type="entry name" value="PERIPHERAL-TYPE BENZODIAZEPINE RECEPTOR"/>
    <property type="match status" value="1"/>
</dbReference>
<proteinExistence type="inferred from homology"/>
<dbReference type="Proteomes" id="UP000553963">
    <property type="component" value="Unassembled WGS sequence"/>
</dbReference>
<gene>
    <name evidence="7" type="ORF">GGR25_002737</name>
</gene>
<dbReference type="PANTHER" id="PTHR10057:SF0">
    <property type="entry name" value="TRANSLOCATOR PROTEIN"/>
    <property type="match status" value="1"/>
</dbReference>
<evidence type="ECO:0000256" key="6">
    <source>
        <dbReference type="SAM" id="Phobius"/>
    </source>
</evidence>
<evidence type="ECO:0000256" key="2">
    <source>
        <dbReference type="ARBA" id="ARBA00007524"/>
    </source>
</evidence>
<keyword evidence="4 6" id="KW-1133">Transmembrane helix</keyword>
<dbReference type="GO" id="GO:0033013">
    <property type="term" value="P:tetrapyrrole metabolic process"/>
    <property type="evidence" value="ECO:0007669"/>
    <property type="project" value="UniProtKB-ARBA"/>
</dbReference>
<evidence type="ECO:0000256" key="5">
    <source>
        <dbReference type="ARBA" id="ARBA00023136"/>
    </source>
</evidence>
<evidence type="ECO:0000256" key="3">
    <source>
        <dbReference type="ARBA" id="ARBA00022692"/>
    </source>
</evidence>
<dbReference type="AlphaFoldDB" id="A0A840ARN6"/>
<dbReference type="GO" id="GO:0016020">
    <property type="term" value="C:membrane"/>
    <property type="evidence" value="ECO:0007669"/>
    <property type="project" value="UniProtKB-SubCell"/>
</dbReference>
<evidence type="ECO:0000256" key="4">
    <source>
        <dbReference type="ARBA" id="ARBA00022989"/>
    </source>
</evidence>
<dbReference type="FunFam" id="1.20.1260.100:FF:000001">
    <property type="entry name" value="translocator protein 2"/>
    <property type="match status" value="1"/>
</dbReference>
<feature type="transmembrane region" description="Helical" evidence="6">
    <location>
        <begin position="150"/>
        <end position="174"/>
    </location>
</feature>
<dbReference type="Gene3D" id="1.20.1260.100">
    <property type="entry name" value="TspO/MBR protein"/>
    <property type="match status" value="1"/>
</dbReference>
<keyword evidence="8" id="KW-1185">Reference proteome</keyword>
<accession>A0A840ARN6</accession>
<evidence type="ECO:0000313" key="7">
    <source>
        <dbReference type="EMBL" id="MBB3931687.1"/>
    </source>
</evidence>
<protein>
    <submittedName>
        <fullName evidence="7">Tryptophan-rich sensory protein</fullName>
    </submittedName>
</protein>
<comment type="caution">
    <text evidence="7">The sequence shown here is derived from an EMBL/GenBank/DDBJ whole genome shotgun (WGS) entry which is preliminary data.</text>
</comment>
<reference evidence="7 8" key="1">
    <citation type="submission" date="2020-08" db="EMBL/GenBank/DDBJ databases">
        <title>Genomic Encyclopedia of Type Strains, Phase IV (KMG-IV): sequencing the most valuable type-strain genomes for metagenomic binning, comparative biology and taxonomic classification.</title>
        <authorList>
            <person name="Goeker M."/>
        </authorList>
    </citation>
    <scope>NUCLEOTIDE SEQUENCE [LARGE SCALE GENOMIC DNA]</scope>
    <source>
        <strain evidence="7 8">DSM 25966</strain>
    </source>
</reference>
<sequence length="175" mass="19189">MSNLVHDDERHERERHAGRQWPSLLVLVACLAICFVAAGIGSALTLPQIPTWYEGLVKPWFNPPNTVFGPVWTILYALMAVAMWRVWMRSSGDVRQRAAGIFALQLALNVAWSAVFFAAHSPGAGLIVIVALLAAIIATIFVFTPIDRLAAWLFAPYLAWVSFASVLNGAVFALN</sequence>
<keyword evidence="5 6" id="KW-0472">Membrane</keyword>
<keyword evidence="3 6" id="KW-0812">Transmembrane</keyword>
<dbReference type="CDD" id="cd15904">
    <property type="entry name" value="TSPO_MBR"/>
    <property type="match status" value="1"/>
</dbReference>
<comment type="subcellular location">
    <subcellularLocation>
        <location evidence="1">Membrane</location>
        <topology evidence="1">Multi-pass membrane protein</topology>
    </subcellularLocation>
</comment>
<feature type="transmembrane region" description="Helical" evidence="6">
    <location>
        <begin position="99"/>
        <end position="118"/>
    </location>
</feature>
<comment type="similarity">
    <text evidence="2">Belongs to the TspO/BZRP family.</text>
</comment>
<dbReference type="InterPro" id="IPR004307">
    <property type="entry name" value="TspO_MBR"/>
</dbReference>
<dbReference type="PIRSF" id="PIRSF005859">
    <property type="entry name" value="PBR"/>
    <property type="match status" value="1"/>
</dbReference>
<dbReference type="InterPro" id="IPR038330">
    <property type="entry name" value="TspO/MBR-related_sf"/>
</dbReference>
<dbReference type="EMBL" id="JACIDS010000003">
    <property type="protein sequence ID" value="MBB3931687.1"/>
    <property type="molecule type" value="Genomic_DNA"/>
</dbReference>
<feature type="transmembrane region" description="Helical" evidence="6">
    <location>
        <begin position="124"/>
        <end position="143"/>
    </location>
</feature>
<organism evidence="7 8">
    <name type="scientific">Kaistia hirudinis</name>
    <dbReference type="NCBI Taxonomy" id="1293440"/>
    <lineage>
        <taxon>Bacteria</taxon>
        <taxon>Pseudomonadati</taxon>
        <taxon>Pseudomonadota</taxon>
        <taxon>Alphaproteobacteria</taxon>
        <taxon>Hyphomicrobiales</taxon>
        <taxon>Kaistiaceae</taxon>
        <taxon>Kaistia</taxon>
    </lineage>
</organism>
<evidence type="ECO:0000256" key="1">
    <source>
        <dbReference type="ARBA" id="ARBA00004141"/>
    </source>
</evidence>
<name>A0A840ARN6_9HYPH</name>
<feature type="transmembrane region" description="Helical" evidence="6">
    <location>
        <begin position="21"/>
        <end position="47"/>
    </location>
</feature>
<dbReference type="Pfam" id="PF03073">
    <property type="entry name" value="TspO_MBR"/>
    <property type="match status" value="1"/>
</dbReference>
<dbReference type="RefSeq" id="WP_183399303.1">
    <property type="nucleotide sequence ID" value="NZ_JACIDS010000003.1"/>
</dbReference>
<feature type="transmembrane region" description="Helical" evidence="6">
    <location>
        <begin position="67"/>
        <end position="87"/>
    </location>
</feature>